<protein>
    <submittedName>
        <fullName evidence="1">Uncharacterized protein</fullName>
    </submittedName>
</protein>
<keyword evidence="2" id="KW-1185">Reference proteome</keyword>
<sequence>MTSNRDETRSPDCEFETNFDLNALPAGTLFGVDIQSLFSGERIIQDAHPAGTTLSIMNHSLVNREKIVQEDIRNTKFKAVLSSVTYGTFDSAPACLVVFDFSFHFPVHSRSRFTYAGIAVKFGQATGATFPKIDPYNPKKDPIIRVFAPVEVWGQAKVKQEHTTWALSIPIVASTPFGGEVGVEVGGGVNKNVDTDHRMTMAGMKYSDDDHLGDSVVIW</sequence>
<evidence type="ECO:0000313" key="1">
    <source>
        <dbReference type="EMBL" id="KAJ9658060.1"/>
    </source>
</evidence>
<reference evidence="1" key="1">
    <citation type="submission" date="2022-10" db="EMBL/GenBank/DDBJ databases">
        <title>Culturing micro-colonial fungi from biological soil crusts in the Mojave desert and describing Neophaeococcomyces mojavensis, and introducing the new genera and species Taxawa tesnikishii.</title>
        <authorList>
            <person name="Kurbessoian T."/>
            <person name="Stajich J.E."/>
        </authorList>
    </citation>
    <scope>NUCLEOTIDE SEQUENCE</scope>
    <source>
        <strain evidence="1">TK_1</strain>
    </source>
</reference>
<organism evidence="1 2">
    <name type="scientific">Coniosporium apollinis</name>
    <dbReference type="NCBI Taxonomy" id="61459"/>
    <lineage>
        <taxon>Eukaryota</taxon>
        <taxon>Fungi</taxon>
        <taxon>Dikarya</taxon>
        <taxon>Ascomycota</taxon>
        <taxon>Pezizomycotina</taxon>
        <taxon>Dothideomycetes</taxon>
        <taxon>Dothideomycetes incertae sedis</taxon>
        <taxon>Coniosporium</taxon>
    </lineage>
</organism>
<dbReference type="Proteomes" id="UP001172684">
    <property type="component" value="Unassembled WGS sequence"/>
</dbReference>
<comment type="caution">
    <text evidence="1">The sequence shown here is derived from an EMBL/GenBank/DDBJ whole genome shotgun (WGS) entry which is preliminary data.</text>
</comment>
<proteinExistence type="predicted"/>
<name>A0ABQ9NKD6_9PEZI</name>
<dbReference type="EMBL" id="JAPDRL010000092">
    <property type="protein sequence ID" value="KAJ9658060.1"/>
    <property type="molecule type" value="Genomic_DNA"/>
</dbReference>
<evidence type="ECO:0000313" key="2">
    <source>
        <dbReference type="Proteomes" id="UP001172684"/>
    </source>
</evidence>
<gene>
    <name evidence="1" type="ORF">H2201_007955</name>
</gene>
<accession>A0ABQ9NKD6</accession>